<protein>
    <submittedName>
        <fullName evidence="2">Uncharacterized protein</fullName>
    </submittedName>
</protein>
<gene>
    <name evidence="2" type="ORF">NWF35_12880</name>
</gene>
<proteinExistence type="predicted"/>
<feature type="region of interest" description="Disordered" evidence="1">
    <location>
        <begin position="1"/>
        <end position="26"/>
    </location>
</feature>
<keyword evidence="3" id="KW-1185">Reference proteome</keyword>
<evidence type="ECO:0000313" key="2">
    <source>
        <dbReference type="EMBL" id="MDN4594764.1"/>
    </source>
</evidence>
<evidence type="ECO:0000256" key="1">
    <source>
        <dbReference type="SAM" id="MobiDB-lite"/>
    </source>
</evidence>
<comment type="caution">
    <text evidence="2">The sequence shown here is derived from an EMBL/GenBank/DDBJ whole genome shotgun (WGS) entry which is preliminary data.</text>
</comment>
<sequence length="99" mass="10937">MDEWDAADGEGCTVVSPGPGENPGGFDARSFYRRQFVHWIATADGLREVSAKPPPPWHVFAWSDRIRRSGAEILTQMYPAEISGLIRGLVLGERKAVPE</sequence>
<dbReference type="Proteomes" id="UP001174196">
    <property type="component" value="Unassembled WGS sequence"/>
</dbReference>
<dbReference type="RefSeq" id="WP_301239595.1">
    <property type="nucleotide sequence ID" value="NZ_JANRHH010000047.1"/>
</dbReference>
<name>A0ABT8IRR3_9BACL</name>
<dbReference type="EMBL" id="JANRHH010000047">
    <property type="protein sequence ID" value="MDN4594764.1"/>
    <property type="molecule type" value="Genomic_DNA"/>
</dbReference>
<organism evidence="2 3">
    <name type="scientific">Polycladomyces subterraneus</name>
    <dbReference type="NCBI Taxonomy" id="1016997"/>
    <lineage>
        <taxon>Bacteria</taxon>
        <taxon>Bacillati</taxon>
        <taxon>Bacillota</taxon>
        <taxon>Bacilli</taxon>
        <taxon>Bacillales</taxon>
        <taxon>Thermoactinomycetaceae</taxon>
        <taxon>Polycladomyces</taxon>
    </lineage>
</organism>
<reference evidence="2" key="1">
    <citation type="submission" date="2022-08" db="EMBL/GenBank/DDBJ databases">
        <title>Polycladomyces zharkentsis sp. nov., a novel thermophilic CMC and starch-degrading bacterium isolated from a geothermal spring in Kazakhstan.</title>
        <authorList>
            <person name="Mashzhan A."/>
            <person name="Kistaubaeva A."/>
            <person name="Javier-Lopez R."/>
            <person name="Birkeland N.-K."/>
        </authorList>
    </citation>
    <scope>NUCLEOTIDE SEQUENCE</scope>
    <source>
        <strain evidence="2">KSR 13</strain>
    </source>
</reference>
<evidence type="ECO:0000313" key="3">
    <source>
        <dbReference type="Proteomes" id="UP001174196"/>
    </source>
</evidence>
<accession>A0ABT8IRR3</accession>